<comment type="similarity">
    <text evidence="3 7">Belongs to the flagella basal body rod proteins family.</text>
</comment>
<evidence type="ECO:0000259" key="10">
    <source>
        <dbReference type="Pfam" id="PF22638"/>
    </source>
</evidence>
<dbReference type="GO" id="GO:0044780">
    <property type="term" value="P:bacterial-type flagellum assembly"/>
    <property type="evidence" value="ECO:0007669"/>
    <property type="project" value="InterPro"/>
</dbReference>
<gene>
    <name evidence="7" type="primary">flgK</name>
    <name evidence="11" type="ORF">CBW65_04630</name>
</gene>
<evidence type="ECO:0000256" key="4">
    <source>
        <dbReference type="ARBA" id="ARBA00016244"/>
    </source>
</evidence>
<evidence type="ECO:0000259" key="9">
    <source>
        <dbReference type="Pfam" id="PF06429"/>
    </source>
</evidence>
<organism evidence="11 12">
    <name type="scientific">Tumebacillus avium</name>
    <dbReference type="NCBI Taxonomy" id="1903704"/>
    <lineage>
        <taxon>Bacteria</taxon>
        <taxon>Bacillati</taxon>
        <taxon>Bacillota</taxon>
        <taxon>Bacilli</taxon>
        <taxon>Bacillales</taxon>
        <taxon>Alicyclobacillaceae</taxon>
        <taxon>Tumebacillus</taxon>
    </lineage>
</organism>
<evidence type="ECO:0000313" key="11">
    <source>
        <dbReference type="EMBL" id="ARU60433.1"/>
    </source>
</evidence>
<dbReference type="KEGG" id="tum:CBW65_04630"/>
<reference evidence="12" key="1">
    <citation type="submission" date="2017-05" db="EMBL/GenBank/DDBJ databases">
        <authorList>
            <person name="Sung H."/>
        </authorList>
    </citation>
    <scope>NUCLEOTIDE SEQUENCE [LARGE SCALE GENOMIC DNA]</scope>
    <source>
        <strain evidence="12">AR23208</strain>
    </source>
</reference>
<name>A0A1Y0IM51_9BACL</name>
<evidence type="ECO:0000256" key="7">
    <source>
        <dbReference type="RuleBase" id="RU362065"/>
    </source>
</evidence>
<evidence type="ECO:0000256" key="1">
    <source>
        <dbReference type="ARBA" id="ARBA00004365"/>
    </source>
</evidence>
<dbReference type="EMBL" id="CP021434">
    <property type="protein sequence ID" value="ARU60433.1"/>
    <property type="molecule type" value="Genomic_DNA"/>
</dbReference>
<dbReference type="NCBIfam" id="TIGR02492">
    <property type="entry name" value="flgK_ends"/>
    <property type="match status" value="1"/>
</dbReference>
<keyword evidence="11" id="KW-0966">Cell projection</keyword>
<keyword evidence="11" id="KW-0969">Cilium</keyword>
<feature type="domain" description="Flagellar basal body rod protein N-terminal" evidence="8">
    <location>
        <begin position="12"/>
        <end position="37"/>
    </location>
</feature>
<keyword evidence="12" id="KW-1185">Reference proteome</keyword>
<feature type="domain" description="Flagellar basal-body/hook protein C-terminal" evidence="9">
    <location>
        <begin position="468"/>
        <end position="508"/>
    </location>
</feature>
<dbReference type="InterPro" id="IPR001444">
    <property type="entry name" value="Flag_bb_rod_N"/>
</dbReference>
<evidence type="ECO:0000256" key="5">
    <source>
        <dbReference type="ARBA" id="ARBA00022525"/>
    </source>
</evidence>
<proteinExistence type="inferred from homology"/>
<dbReference type="Proteomes" id="UP000195437">
    <property type="component" value="Chromosome"/>
</dbReference>
<dbReference type="InterPro" id="IPR053927">
    <property type="entry name" value="FlgK_helical"/>
</dbReference>
<comment type="subcellular location">
    <subcellularLocation>
        <location evidence="1 7">Bacterial flagellum</location>
    </subcellularLocation>
    <subcellularLocation>
        <location evidence="2 7">Secreted</location>
    </subcellularLocation>
</comment>
<dbReference type="AlphaFoldDB" id="A0A1Y0IM51"/>
<dbReference type="GO" id="GO:0005198">
    <property type="term" value="F:structural molecule activity"/>
    <property type="evidence" value="ECO:0007669"/>
    <property type="project" value="UniProtKB-UniRule"/>
</dbReference>
<dbReference type="OrthoDB" id="9802553at2"/>
<evidence type="ECO:0000256" key="2">
    <source>
        <dbReference type="ARBA" id="ARBA00004613"/>
    </source>
</evidence>
<dbReference type="PANTHER" id="PTHR30033">
    <property type="entry name" value="FLAGELLAR HOOK-ASSOCIATED PROTEIN 1"/>
    <property type="match status" value="1"/>
</dbReference>
<dbReference type="GO" id="GO:0005576">
    <property type="term" value="C:extracellular region"/>
    <property type="evidence" value="ECO:0007669"/>
    <property type="project" value="UniProtKB-SubCell"/>
</dbReference>
<dbReference type="PANTHER" id="PTHR30033:SF1">
    <property type="entry name" value="FLAGELLAR HOOK-ASSOCIATED PROTEIN 1"/>
    <property type="match status" value="1"/>
</dbReference>
<keyword evidence="6 7" id="KW-0975">Bacterial flagellum</keyword>
<dbReference type="GO" id="GO:0009424">
    <property type="term" value="C:bacterial-type flagellum hook"/>
    <property type="evidence" value="ECO:0007669"/>
    <property type="project" value="UniProtKB-UniRule"/>
</dbReference>
<evidence type="ECO:0000259" key="8">
    <source>
        <dbReference type="Pfam" id="PF00460"/>
    </source>
</evidence>
<keyword evidence="5 7" id="KW-0964">Secreted</keyword>
<evidence type="ECO:0000313" key="12">
    <source>
        <dbReference type="Proteomes" id="UP000195437"/>
    </source>
</evidence>
<dbReference type="InterPro" id="IPR010930">
    <property type="entry name" value="Flg_bb/hook_C_dom"/>
</dbReference>
<keyword evidence="11" id="KW-0282">Flagellum</keyword>
<evidence type="ECO:0000256" key="6">
    <source>
        <dbReference type="ARBA" id="ARBA00023143"/>
    </source>
</evidence>
<dbReference type="InterPro" id="IPR002371">
    <property type="entry name" value="FlgK"/>
</dbReference>
<dbReference type="Pfam" id="PF06429">
    <property type="entry name" value="Flg_bbr_C"/>
    <property type="match status" value="1"/>
</dbReference>
<dbReference type="RefSeq" id="WP_087455825.1">
    <property type="nucleotide sequence ID" value="NZ_CP021434.1"/>
</dbReference>
<accession>A0A1Y0IM51</accession>
<dbReference type="SUPFAM" id="SSF64518">
    <property type="entry name" value="Phase 1 flagellin"/>
    <property type="match status" value="1"/>
</dbReference>
<dbReference type="Pfam" id="PF22638">
    <property type="entry name" value="FlgK_D1"/>
    <property type="match status" value="1"/>
</dbReference>
<sequence>MRSTFFGLEIAKRSLFTEQAALNTTGHNIANANTAGYSRQAVNRVATPSLEYPNMNKSVGPGQIGTGVEITQIYRVREQFLDSQFRNENKTLGEWTSRADILAKVEAIINEPSDSGIRTVINQLWTSFQDLSKTSTPDAAIAARKIVAQRAVAVAEAFNHQSQQLTELNADITESIQIKVKSVNAKLGEIQSINGRIKELSVLGDVPNDLLDQRDLLVDQISKLVDVKVTDQNDTYSLTIGGNVVIDGANVLTPLNETAPVVAGGELKGLIDARNTDVANYKNQLDLLAQTLATGDVKMKLPNDYTVPNGVSVRGADGTVYNAGIVLPKGTEILVGGLNGLHELGYTMNSPLETGKEFFVGDGTTINAGNIKLNPDMLTNPANIASSMSMYNDGSTDRVVQGDNSLAIMMSSFGSAIITFNDASGTINTTIEGYFRGIVSEVGVKSQTAQNNQNNADVIARQIDGRRMSVSGVSLDEEMANMMMFQKAYAAAARALTTMDEALDVVINRMGLVGR</sequence>
<protein>
    <recommendedName>
        <fullName evidence="4 7">Flagellar hook-associated protein 1</fullName>
        <shortName evidence="7">HAP1</shortName>
    </recommendedName>
</protein>
<dbReference type="PRINTS" id="PR01005">
    <property type="entry name" value="FLGHOOKAP1"/>
</dbReference>
<evidence type="ECO:0000256" key="3">
    <source>
        <dbReference type="ARBA" id="ARBA00009677"/>
    </source>
</evidence>
<feature type="domain" description="Flagellar hook-associated protein FlgK helical" evidence="10">
    <location>
        <begin position="102"/>
        <end position="250"/>
    </location>
</feature>
<dbReference type="Pfam" id="PF00460">
    <property type="entry name" value="Flg_bb_rod"/>
    <property type="match status" value="1"/>
</dbReference>